<name>A0ABV9YWK6_9HYPH</name>
<accession>A0ABV9YWK6</accession>
<dbReference type="CDD" id="cd17324">
    <property type="entry name" value="MFS_NepI_like"/>
    <property type="match status" value="1"/>
</dbReference>
<feature type="transmembrane region" description="Helical" evidence="4">
    <location>
        <begin position="54"/>
        <end position="72"/>
    </location>
</feature>
<evidence type="ECO:0000256" key="1">
    <source>
        <dbReference type="ARBA" id="ARBA00022692"/>
    </source>
</evidence>
<keyword evidence="7" id="KW-1185">Reference proteome</keyword>
<keyword evidence="1 4" id="KW-0812">Transmembrane</keyword>
<protein>
    <submittedName>
        <fullName evidence="6">MFS transporter</fullName>
    </submittedName>
</protein>
<dbReference type="Gene3D" id="1.20.1250.20">
    <property type="entry name" value="MFS general substrate transporter like domains"/>
    <property type="match status" value="1"/>
</dbReference>
<proteinExistence type="predicted"/>
<feature type="transmembrane region" description="Helical" evidence="4">
    <location>
        <begin position="108"/>
        <end position="129"/>
    </location>
</feature>
<dbReference type="SUPFAM" id="SSF103473">
    <property type="entry name" value="MFS general substrate transporter"/>
    <property type="match status" value="1"/>
</dbReference>
<feature type="transmembrane region" description="Helical" evidence="4">
    <location>
        <begin position="224"/>
        <end position="244"/>
    </location>
</feature>
<feature type="transmembrane region" description="Helical" evidence="4">
    <location>
        <begin position="12"/>
        <end position="34"/>
    </location>
</feature>
<feature type="transmembrane region" description="Helical" evidence="4">
    <location>
        <begin position="256"/>
        <end position="274"/>
    </location>
</feature>
<reference evidence="7" key="1">
    <citation type="journal article" date="2019" name="Int. J. Syst. Evol. Microbiol.">
        <title>The Global Catalogue of Microorganisms (GCM) 10K type strain sequencing project: providing services to taxonomists for standard genome sequencing and annotation.</title>
        <authorList>
            <consortium name="The Broad Institute Genomics Platform"/>
            <consortium name="The Broad Institute Genome Sequencing Center for Infectious Disease"/>
            <person name="Wu L."/>
            <person name="Ma J."/>
        </authorList>
    </citation>
    <scope>NUCLEOTIDE SEQUENCE [LARGE SCALE GENOMIC DNA]</scope>
    <source>
        <strain evidence="7">CGMCC 1.16444</strain>
    </source>
</reference>
<dbReference type="PROSITE" id="PS50850">
    <property type="entry name" value="MFS"/>
    <property type="match status" value="1"/>
</dbReference>
<comment type="caution">
    <text evidence="6">The sequence shown here is derived from an EMBL/GenBank/DDBJ whole genome shotgun (WGS) entry which is preliminary data.</text>
</comment>
<feature type="transmembrane region" description="Helical" evidence="4">
    <location>
        <begin position="141"/>
        <end position="160"/>
    </location>
</feature>
<evidence type="ECO:0000313" key="7">
    <source>
        <dbReference type="Proteomes" id="UP001595796"/>
    </source>
</evidence>
<sequence length="394" mass="40928">MTTDTVAAAHPHGISGGMTFLMAAACGILAANLYYAQPLIALIGPDVGLSESTASFVVTLTQVGYALGLFFLVPLGDVLRNRRLILIAIAANIFSLALAALVPNAIVFLVSAFLIGLTASACQMVIPIAAHMATDAARGRVVGNIMSGLLVGILLARPLASLVAADFGWRGMFVLAIGMMVVLGGFLFQMLPERHPAAPLPYGKLIASLWTILRDSPVLQRRTAYQTAMFATFTLFWTAVPLELASDTFGLGQRGIALFALAGAAGALAAPIAGRAADRGWSKTGTGLSMFLVFAGFALCLFGTWGSLAALVVAGIGIDLGVQGNMVIGQRAIYGLNPHMRSRINGIYIAIFFLGGAVGSAIASPVYSAFGWPGICIIGMAMPLAALAFYATEK</sequence>
<evidence type="ECO:0000256" key="2">
    <source>
        <dbReference type="ARBA" id="ARBA00022989"/>
    </source>
</evidence>
<dbReference type="InterPro" id="IPR011701">
    <property type="entry name" value="MFS"/>
</dbReference>
<feature type="transmembrane region" description="Helical" evidence="4">
    <location>
        <begin position="84"/>
        <end position="102"/>
    </location>
</feature>
<evidence type="ECO:0000259" key="5">
    <source>
        <dbReference type="PROSITE" id="PS50850"/>
    </source>
</evidence>
<dbReference type="EMBL" id="JBHSJF010000001">
    <property type="protein sequence ID" value="MFC5066609.1"/>
    <property type="molecule type" value="Genomic_DNA"/>
</dbReference>
<keyword evidence="2 4" id="KW-1133">Transmembrane helix</keyword>
<dbReference type="PANTHER" id="PTHR42910:SF1">
    <property type="entry name" value="MAJOR FACILITATOR SUPERFAMILY (MFS) PROFILE DOMAIN-CONTAINING PROTEIN"/>
    <property type="match status" value="1"/>
</dbReference>
<organism evidence="6 7">
    <name type="scientific">Flaviflagellibacter deserti</name>
    <dbReference type="NCBI Taxonomy" id="2267266"/>
    <lineage>
        <taxon>Bacteria</taxon>
        <taxon>Pseudomonadati</taxon>
        <taxon>Pseudomonadota</taxon>
        <taxon>Alphaproteobacteria</taxon>
        <taxon>Hyphomicrobiales</taxon>
        <taxon>Flaviflagellibacter</taxon>
    </lineage>
</organism>
<feature type="domain" description="Major facilitator superfamily (MFS) profile" evidence="5">
    <location>
        <begin position="18"/>
        <end position="394"/>
    </location>
</feature>
<keyword evidence="3 4" id="KW-0472">Membrane</keyword>
<evidence type="ECO:0000256" key="4">
    <source>
        <dbReference type="SAM" id="Phobius"/>
    </source>
</evidence>
<feature type="transmembrane region" description="Helical" evidence="4">
    <location>
        <begin position="311"/>
        <end position="334"/>
    </location>
</feature>
<dbReference type="RefSeq" id="WP_379769056.1">
    <property type="nucleotide sequence ID" value="NZ_JBHSJF010000001.1"/>
</dbReference>
<feature type="transmembrane region" description="Helical" evidence="4">
    <location>
        <begin position="286"/>
        <end position="305"/>
    </location>
</feature>
<dbReference type="InterPro" id="IPR020846">
    <property type="entry name" value="MFS_dom"/>
</dbReference>
<dbReference type="PANTHER" id="PTHR42910">
    <property type="entry name" value="TRANSPORTER SCO4007-RELATED"/>
    <property type="match status" value="1"/>
</dbReference>
<evidence type="ECO:0000313" key="6">
    <source>
        <dbReference type="EMBL" id="MFC5066609.1"/>
    </source>
</evidence>
<dbReference type="InterPro" id="IPR036259">
    <property type="entry name" value="MFS_trans_sf"/>
</dbReference>
<dbReference type="Proteomes" id="UP001595796">
    <property type="component" value="Unassembled WGS sequence"/>
</dbReference>
<dbReference type="Pfam" id="PF07690">
    <property type="entry name" value="MFS_1"/>
    <property type="match status" value="1"/>
</dbReference>
<gene>
    <name evidence="6" type="ORF">ACFPFW_01105</name>
</gene>
<feature type="transmembrane region" description="Helical" evidence="4">
    <location>
        <begin position="172"/>
        <end position="191"/>
    </location>
</feature>
<evidence type="ECO:0000256" key="3">
    <source>
        <dbReference type="ARBA" id="ARBA00023136"/>
    </source>
</evidence>
<feature type="transmembrane region" description="Helical" evidence="4">
    <location>
        <begin position="346"/>
        <end position="364"/>
    </location>
</feature>
<feature type="transmembrane region" description="Helical" evidence="4">
    <location>
        <begin position="370"/>
        <end position="391"/>
    </location>
</feature>